<sequence>MQIYLARNNQQAGPYTVEQINQMLASQQVLLTDLAWYQGMPEWKALGEITQGKLVFEPIGYQQNSNLSPSDNRLNNNNSNADQNPTIRHIGVNKKNKPELASIGSRVAAKLIDFLFWIPSLAMPSFFLDKSQIDQLAVIQQKMQAATTSDQAIALQSELFSLIPMEAWQAMGIYVVLMLIMQAIFISKSGQSIGKKLVKIQIVDAETDQKVNLMRGFSLRSVIFIVLNLVFFPFITVVDHVFALSKKRQTLHDKLAKTKVIKRQN</sequence>
<keyword evidence="11" id="KW-1185">Reference proteome</keyword>
<evidence type="ECO:0000256" key="5">
    <source>
        <dbReference type="ARBA" id="ARBA00023136"/>
    </source>
</evidence>
<feature type="transmembrane region" description="Helical" evidence="7">
    <location>
        <begin position="167"/>
        <end position="186"/>
    </location>
</feature>
<feature type="domain" description="RDD" evidence="8">
    <location>
        <begin position="100"/>
        <end position="257"/>
    </location>
</feature>
<evidence type="ECO:0000256" key="6">
    <source>
        <dbReference type="SAM" id="MobiDB-lite"/>
    </source>
</evidence>
<feature type="domain" description="GYF" evidence="9">
    <location>
        <begin position="4"/>
        <end position="50"/>
    </location>
</feature>
<accession>A0A6G8S312</accession>
<evidence type="ECO:0000313" key="10">
    <source>
        <dbReference type="EMBL" id="QIO08562.1"/>
    </source>
</evidence>
<dbReference type="Proteomes" id="UP000501939">
    <property type="component" value="Chromosome"/>
</dbReference>
<comment type="subcellular location">
    <subcellularLocation>
        <location evidence="1">Cell membrane</location>
        <topology evidence="1">Multi-pass membrane protein</topology>
    </subcellularLocation>
</comment>
<evidence type="ECO:0000256" key="2">
    <source>
        <dbReference type="ARBA" id="ARBA00022475"/>
    </source>
</evidence>
<evidence type="ECO:0000313" key="11">
    <source>
        <dbReference type="Proteomes" id="UP000501939"/>
    </source>
</evidence>
<evidence type="ECO:0000256" key="1">
    <source>
        <dbReference type="ARBA" id="ARBA00004651"/>
    </source>
</evidence>
<dbReference type="RefSeq" id="WP_166323434.1">
    <property type="nucleotide sequence ID" value="NZ_CP049916.1"/>
</dbReference>
<keyword evidence="3 7" id="KW-0812">Transmembrane</keyword>
<evidence type="ECO:0000256" key="4">
    <source>
        <dbReference type="ARBA" id="ARBA00022989"/>
    </source>
</evidence>
<dbReference type="EMBL" id="CP049916">
    <property type="protein sequence ID" value="QIO08562.1"/>
    <property type="molecule type" value="Genomic_DNA"/>
</dbReference>
<keyword evidence="4 7" id="KW-1133">Transmembrane helix</keyword>
<evidence type="ECO:0000256" key="3">
    <source>
        <dbReference type="ARBA" id="ARBA00022692"/>
    </source>
</evidence>
<organism evidence="10 11">
    <name type="scientific">Acinetobacter lanii</name>
    <dbReference type="NCBI Taxonomy" id="2715163"/>
    <lineage>
        <taxon>Bacteria</taxon>
        <taxon>Pseudomonadati</taxon>
        <taxon>Pseudomonadota</taxon>
        <taxon>Gammaproteobacteria</taxon>
        <taxon>Moraxellales</taxon>
        <taxon>Moraxellaceae</taxon>
        <taxon>Acinetobacter</taxon>
    </lineage>
</organism>
<dbReference type="InterPro" id="IPR051791">
    <property type="entry name" value="Pra-immunoreactive"/>
</dbReference>
<dbReference type="InterPro" id="IPR010432">
    <property type="entry name" value="RDD"/>
</dbReference>
<keyword evidence="2" id="KW-1003">Cell membrane</keyword>
<dbReference type="AlphaFoldDB" id="A0A6G8S312"/>
<dbReference type="InterPro" id="IPR025640">
    <property type="entry name" value="GYF_2"/>
</dbReference>
<dbReference type="PANTHER" id="PTHR36115">
    <property type="entry name" value="PROLINE-RICH ANTIGEN HOMOLOG-RELATED"/>
    <property type="match status" value="1"/>
</dbReference>
<evidence type="ECO:0000259" key="9">
    <source>
        <dbReference type="Pfam" id="PF14237"/>
    </source>
</evidence>
<keyword evidence="5 7" id="KW-0472">Membrane</keyword>
<feature type="transmembrane region" description="Helical" evidence="7">
    <location>
        <begin position="222"/>
        <end position="243"/>
    </location>
</feature>
<evidence type="ECO:0000256" key="7">
    <source>
        <dbReference type="SAM" id="Phobius"/>
    </source>
</evidence>
<gene>
    <name evidence="10" type="ORF">G8D99_05715</name>
</gene>
<dbReference type="GO" id="GO:0005886">
    <property type="term" value="C:plasma membrane"/>
    <property type="evidence" value="ECO:0007669"/>
    <property type="project" value="UniProtKB-SubCell"/>
</dbReference>
<feature type="region of interest" description="Disordered" evidence="6">
    <location>
        <begin position="66"/>
        <end position="85"/>
    </location>
</feature>
<proteinExistence type="predicted"/>
<dbReference type="PANTHER" id="PTHR36115:SF4">
    <property type="entry name" value="MEMBRANE PROTEIN"/>
    <property type="match status" value="1"/>
</dbReference>
<protein>
    <submittedName>
        <fullName evidence="10">RDD family protein</fullName>
    </submittedName>
</protein>
<dbReference type="Pfam" id="PF06271">
    <property type="entry name" value="RDD"/>
    <property type="match status" value="1"/>
</dbReference>
<name>A0A6G8S312_9GAMM</name>
<dbReference type="Pfam" id="PF14237">
    <property type="entry name" value="GYF_2"/>
    <property type="match status" value="1"/>
</dbReference>
<dbReference type="KEGG" id="alj:G8D99_05715"/>
<reference evidence="10 11" key="1">
    <citation type="submission" date="2020-03" db="EMBL/GenBank/DDBJ databases">
        <authorList>
            <person name="Zhu W."/>
        </authorList>
    </citation>
    <scope>NUCLEOTIDE SEQUENCE [LARGE SCALE GENOMIC DNA]</scope>
    <source>
        <strain evidence="10 11">185</strain>
    </source>
</reference>
<evidence type="ECO:0000259" key="8">
    <source>
        <dbReference type="Pfam" id="PF06271"/>
    </source>
</evidence>